<evidence type="ECO:0000313" key="3">
    <source>
        <dbReference type="Proteomes" id="UP001358324"/>
    </source>
</evidence>
<protein>
    <recommendedName>
        <fullName evidence="4">Rieske domain-containing protein</fullName>
    </recommendedName>
</protein>
<feature type="signal peptide" evidence="1">
    <location>
        <begin position="1"/>
        <end position="19"/>
    </location>
</feature>
<sequence length="130" mass="13572">MSIAHTLALVALLATVSHASDARAGDAGMRYFDLINVSHDSVVSASAAPAGDTAFVPIAIAPLRGGFNVATVEISGAHCVQDFRIGFRDGRTLLYSDIDVCRHRGLYLRASDGRRDGPGATRVAAAPHAD</sequence>
<organism evidence="2 3">
    <name type="scientific">Luteimonas flava</name>
    <dbReference type="NCBI Taxonomy" id="3115822"/>
    <lineage>
        <taxon>Bacteria</taxon>
        <taxon>Pseudomonadati</taxon>
        <taxon>Pseudomonadota</taxon>
        <taxon>Gammaproteobacteria</taxon>
        <taxon>Lysobacterales</taxon>
        <taxon>Lysobacteraceae</taxon>
        <taxon>Luteimonas</taxon>
    </lineage>
</organism>
<keyword evidence="1" id="KW-0732">Signal</keyword>
<accession>A0ABU7WCD5</accession>
<proteinExistence type="predicted"/>
<keyword evidence="3" id="KW-1185">Reference proteome</keyword>
<gene>
    <name evidence="2" type="ORF">V3391_05245</name>
</gene>
<evidence type="ECO:0000313" key="2">
    <source>
        <dbReference type="EMBL" id="MEF3081616.1"/>
    </source>
</evidence>
<reference evidence="2 3" key="1">
    <citation type="submission" date="2024-01" db="EMBL/GenBank/DDBJ databases">
        <title>Novel species of the genus Luteimonas isolated from rivers.</title>
        <authorList>
            <person name="Lu H."/>
        </authorList>
    </citation>
    <scope>NUCLEOTIDE SEQUENCE [LARGE SCALE GENOMIC DNA]</scope>
    <source>
        <strain evidence="2 3">SMYT11W</strain>
    </source>
</reference>
<evidence type="ECO:0000256" key="1">
    <source>
        <dbReference type="SAM" id="SignalP"/>
    </source>
</evidence>
<dbReference type="RefSeq" id="WP_332077348.1">
    <property type="nucleotide sequence ID" value="NZ_JAZHBM010000001.1"/>
</dbReference>
<dbReference type="Proteomes" id="UP001358324">
    <property type="component" value="Unassembled WGS sequence"/>
</dbReference>
<feature type="chain" id="PRO_5045648513" description="Rieske domain-containing protein" evidence="1">
    <location>
        <begin position="20"/>
        <end position="130"/>
    </location>
</feature>
<comment type="caution">
    <text evidence="2">The sequence shown here is derived from an EMBL/GenBank/DDBJ whole genome shotgun (WGS) entry which is preliminary data.</text>
</comment>
<evidence type="ECO:0008006" key="4">
    <source>
        <dbReference type="Google" id="ProtNLM"/>
    </source>
</evidence>
<dbReference type="EMBL" id="JAZHBM010000001">
    <property type="protein sequence ID" value="MEF3081616.1"/>
    <property type="molecule type" value="Genomic_DNA"/>
</dbReference>
<name>A0ABU7WCD5_9GAMM</name>